<dbReference type="EMBL" id="JAUZQC010000026">
    <property type="protein sequence ID" value="KAK5847446.1"/>
    <property type="molecule type" value="Genomic_DNA"/>
</dbReference>
<organism evidence="3 4">
    <name type="scientific">Eleginops maclovinus</name>
    <name type="common">Patagonian blennie</name>
    <name type="synonym">Eleginus maclovinus</name>
    <dbReference type="NCBI Taxonomy" id="56733"/>
    <lineage>
        <taxon>Eukaryota</taxon>
        <taxon>Metazoa</taxon>
        <taxon>Chordata</taxon>
        <taxon>Craniata</taxon>
        <taxon>Vertebrata</taxon>
        <taxon>Euteleostomi</taxon>
        <taxon>Actinopterygii</taxon>
        <taxon>Neopterygii</taxon>
        <taxon>Teleostei</taxon>
        <taxon>Neoteleostei</taxon>
        <taxon>Acanthomorphata</taxon>
        <taxon>Eupercaria</taxon>
        <taxon>Perciformes</taxon>
        <taxon>Notothenioidei</taxon>
        <taxon>Eleginopidae</taxon>
        <taxon>Eleginops</taxon>
    </lineage>
</organism>
<keyword evidence="2" id="KW-0732">Signal</keyword>
<accession>A0AAN7WPW7</accession>
<comment type="caution">
    <text evidence="3">The sequence shown here is derived from an EMBL/GenBank/DDBJ whole genome shotgun (WGS) entry which is preliminary data.</text>
</comment>
<reference evidence="3 4" key="2">
    <citation type="journal article" date="2023" name="Mol. Biol. Evol.">
        <title>Genomics of Secondarily Temperate Adaptation in the Only Non-Antarctic Icefish.</title>
        <authorList>
            <person name="Rivera-Colon A.G."/>
            <person name="Rayamajhi N."/>
            <person name="Minhas B.F."/>
            <person name="Madrigal G."/>
            <person name="Bilyk K.T."/>
            <person name="Yoon V."/>
            <person name="Hune M."/>
            <person name="Gregory S."/>
            <person name="Cheng C.H.C."/>
            <person name="Catchen J.M."/>
        </authorList>
    </citation>
    <scope>NUCLEOTIDE SEQUENCE [LARGE SCALE GENOMIC DNA]</scope>
    <source>
        <strain evidence="3">JMC-PN-2008</strain>
    </source>
</reference>
<protein>
    <submittedName>
        <fullName evidence="3">Uncharacterized protein</fullName>
    </submittedName>
</protein>
<feature type="compositionally biased region" description="Polar residues" evidence="1">
    <location>
        <begin position="41"/>
        <end position="70"/>
    </location>
</feature>
<dbReference type="Proteomes" id="UP001346869">
    <property type="component" value="Unassembled WGS sequence"/>
</dbReference>
<evidence type="ECO:0000256" key="1">
    <source>
        <dbReference type="SAM" id="MobiDB-lite"/>
    </source>
</evidence>
<feature type="signal peptide" evidence="2">
    <location>
        <begin position="1"/>
        <end position="30"/>
    </location>
</feature>
<evidence type="ECO:0000313" key="3">
    <source>
        <dbReference type="EMBL" id="KAK5847446.1"/>
    </source>
</evidence>
<dbReference type="AlphaFoldDB" id="A0AAN7WPW7"/>
<evidence type="ECO:0000313" key="4">
    <source>
        <dbReference type="Proteomes" id="UP001346869"/>
    </source>
</evidence>
<feature type="chain" id="PRO_5042863843" evidence="2">
    <location>
        <begin position="31"/>
        <end position="70"/>
    </location>
</feature>
<reference evidence="3 4" key="1">
    <citation type="journal article" date="2023" name="Genes (Basel)">
        <title>Chromosome-Level Genome Assembly and Circadian Gene Repertoire of the Patagonia Blennie Eleginops maclovinus-The Closest Ancestral Proxy of Antarctic Cryonotothenioids.</title>
        <authorList>
            <person name="Cheng C.C."/>
            <person name="Rivera-Colon A.G."/>
            <person name="Minhas B.F."/>
            <person name="Wilson L."/>
            <person name="Rayamajhi N."/>
            <person name="Vargas-Chacoff L."/>
            <person name="Catchen J.M."/>
        </authorList>
    </citation>
    <scope>NUCLEOTIDE SEQUENCE [LARGE SCALE GENOMIC DNA]</scope>
    <source>
        <strain evidence="3">JMC-PN-2008</strain>
    </source>
</reference>
<gene>
    <name evidence="3" type="ORF">PBY51_016570</name>
</gene>
<proteinExistence type="predicted"/>
<name>A0AAN7WPW7_ELEMC</name>
<feature type="region of interest" description="Disordered" evidence="1">
    <location>
        <begin position="31"/>
        <end position="70"/>
    </location>
</feature>
<keyword evidence="4" id="KW-1185">Reference proteome</keyword>
<evidence type="ECO:0000256" key="2">
    <source>
        <dbReference type="SAM" id="SignalP"/>
    </source>
</evidence>
<sequence length="70" mass="7532">MNALFLTLLLTASVSLPVFLSLISWELSHSDNQPPPGTVLESGTSPRVQRSPDSQTDLICGQTERSGSTF</sequence>